<proteinExistence type="predicted"/>
<reference evidence="4" key="1">
    <citation type="journal article" date="2021" name="Sci. Rep.">
        <title>Diploid genomic architecture of Nitzschia inconspicua, an elite biomass production diatom.</title>
        <authorList>
            <person name="Oliver A."/>
            <person name="Podell S."/>
            <person name="Pinowska A."/>
            <person name="Traller J.C."/>
            <person name="Smith S.R."/>
            <person name="McClure R."/>
            <person name="Beliaev A."/>
            <person name="Bohutskyi P."/>
            <person name="Hill E.A."/>
            <person name="Rabines A."/>
            <person name="Zheng H."/>
            <person name="Allen L.Z."/>
            <person name="Kuo A."/>
            <person name="Grigoriev I.V."/>
            <person name="Allen A.E."/>
            <person name="Hazlebeck D."/>
            <person name="Allen E.E."/>
        </authorList>
    </citation>
    <scope>NUCLEOTIDE SEQUENCE</scope>
    <source>
        <strain evidence="4">Hildebrandi</strain>
    </source>
</reference>
<dbReference type="OrthoDB" id="2131701at2759"/>
<dbReference type="InterPro" id="IPR045417">
    <property type="entry name" value="DUF5898"/>
</dbReference>
<dbReference type="GO" id="GO:0005524">
    <property type="term" value="F:ATP binding"/>
    <property type="evidence" value="ECO:0007669"/>
    <property type="project" value="UniProtKB-UniRule"/>
</dbReference>
<dbReference type="PANTHER" id="PTHR34871">
    <property type="entry name" value="DUF5898 DOMAIN-CONTAINING PROTEIN"/>
    <property type="match status" value="1"/>
</dbReference>
<feature type="binding site" evidence="1">
    <location>
        <position position="502"/>
    </location>
    <ligand>
        <name>ATP</name>
        <dbReference type="ChEBI" id="CHEBI:30616"/>
    </ligand>
</feature>
<organism evidence="4 5">
    <name type="scientific">Nitzschia inconspicua</name>
    <dbReference type="NCBI Taxonomy" id="303405"/>
    <lineage>
        <taxon>Eukaryota</taxon>
        <taxon>Sar</taxon>
        <taxon>Stramenopiles</taxon>
        <taxon>Ochrophyta</taxon>
        <taxon>Bacillariophyta</taxon>
        <taxon>Bacillariophyceae</taxon>
        <taxon>Bacillariophycidae</taxon>
        <taxon>Bacillariales</taxon>
        <taxon>Bacillariaceae</taxon>
        <taxon>Nitzschia</taxon>
    </lineage>
</organism>
<feature type="domain" description="DUF5898" evidence="3">
    <location>
        <begin position="479"/>
        <end position="590"/>
    </location>
</feature>
<reference evidence="4" key="2">
    <citation type="submission" date="2021-04" db="EMBL/GenBank/DDBJ databases">
        <authorList>
            <person name="Podell S."/>
        </authorList>
    </citation>
    <scope>NUCLEOTIDE SEQUENCE</scope>
    <source>
        <strain evidence="4">Hildebrandi</strain>
    </source>
</reference>
<keyword evidence="1" id="KW-0547">Nucleotide-binding</keyword>
<name>A0A9K3KT37_9STRA</name>
<dbReference type="Proteomes" id="UP000693970">
    <property type="component" value="Unassembled WGS sequence"/>
</dbReference>
<comment type="caution">
    <text evidence="4">The sequence shown here is derived from an EMBL/GenBank/DDBJ whole genome shotgun (WGS) entry which is preliminary data.</text>
</comment>
<evidence type="ECO:0000313" key="5">
    <source>
        <dbReference type="Proteomes" id="UP000693970"/>
    </source>
</evidence>
<dbReference type="PROSITE" id="PS00107">
    <property type="entry name" value="PROTEIN_KINASE_ATP"/>
    <property type="match status" value="1"/>
</dbReference>
<accession>A0A9K3KT37</accession>
<evidence type="ECO:0000313" key="4">
    <source>
        <dbReference type="EMBL" id="KAG7349463.1"/>
    </source>
</evidence>
<gene>
    <name evidence="4" type="ORF">IV203_012060</name>
</gene>
<dbReference type="AlphaFoldDB" id="A0A9K3KT37"/>
<dbReference type="Pfam" id="PF19250">
    <property type="entry name" value="DUF5898"/>
    <property type="match status" value="1"/>
</dbReference>
<dbReference type="EMBL" id="JAGRRH010000019">
    <property type="protein sequence ID" value="KAG7349463.1"/>
    <property type="molecule type" value="Genomic_DNA"/>
</dbReference>
<dbReference type="PANTHER" id="PTHR34871:SF1">
    <property type="entry name" value="DUF5898 DOMAIN-CONTAINING PROTEIN"/>
    <property type="match status" value="1"/>
</dbReference>
<evidence type="ECO:0000256" key="2">
    <source>
        <dbReference type="SAM" id="MobiDB-lite"/>
    </source>
</evidence>
<sequence length="654" mass="75319">MEQFLKETTDLPLQQQIDKFNQWLHENPDHEYYRFIEEWRDTKQQIAAVNDQHQQATLLQHQLRYLAERDQQHQQHAQQFAERDRELAERRRELAQLHQKLAAISLKSLKKQYLALTDRTISGPHLSKSHKHAEVRQIDDLVDCLHHLERNWLDDQFWGTPYVPHEQFNSCHHESEVQGSVVYLLQTLIVALNLSDYIDIVQDITLAGSECDILLVYKPNKLPFAVIEVKKPCNSRANRRNLWHGVKQSNARKRQNVVAGQIFDSMSGIQLFGFPNLYGMITTGNHWRLVGTYSGEDPGDRDNFDEVLLTQIKEDTSSNETVAGVLKEFRETMDTGSSGCSDEDSPEQPSVVVRSKAGNRRKHEVANRFVWASKIVPSFEESMNEEEVIAQAKESGVQIVSLIVLFVVKGCQVLTEFLKNNGVSPLFPPSITVRPKMPCRILETNEHKFTFGSIIVDSLNLNEYKVEPLPKKLFVIKHLGIGNYGSCCLAISDKGESCCAIKFFHSARDRDIRAKEECSNWNKVYGRANVVPKCRVFEAAERYCLVMPYFRPILEVDRRKVLENGSIKKALEQFASSGFIHCNIKWCHLAFWKEDIVLLDLGMIEEEEDEGVRSIWCTQALEKLRKKLPLEKAEKAPKTQGTKRKHRDIRRKSA</sequence>
<protein>
    <recommendedName>
        <fullName evidence="3">DUF5898 domain-containing protein</fullName>
    </recommendedName>
</protein>
<keyword evidence="1" id="KW-0067">ATP-binding</keyword>
<dbReference type="InterPro" id="IPR017441">
    <property type="entry name" value="Protein_kinase_ATP_BS"/>
</dbReference>
<keyword evidence="5" id="KW-1185">Reference proteome</keyword>
<evidence type="ECO:0000256" key="1">
    <source>
        <dbReference type="PROSITE-ProRule" id="PRU10141"/>
    </source>
</evidence>
<feature type="region of interest" description="Disordered" evidence="2">
    <location>
        <begin position="631"/>
        <end position="654"/>
    </location>
</feature>
<feature type="compositionally biased region" description="Basic residues" evidence="2">
    <location>
        <begin position="641"/>
        <end position="654"/>
    </location>
</feature>
<evidence type="ECO:0000259" key="3">
    <source>
        <dbReference type="Pfam" id="PF19250"/>
    </source>
</evidence>